<keyword evidence="6 8" id="KW-1133">Transmembrane helix</keyword>
<sequence>MDRKSWFYRRFLNSKFTTVCLNAVLVLLAIWIFTQIAWVFKPVGAFVGIVAPPFILAGVLFYLLNPLVNFLQKHGVKRVLAIALVFIVVLGLLVLAVVKVVPPIEQQFNNIVKYYPQYWQSFTDWLTHLNENQSFISQADLDRFGKEFMASLNSKKGSLLSGTVSGLQSFFGIVGNVMITVSTAPIILFFLLKDGDHFAPLLVNLFPTRLRQSMTDTLHEMNVKVGSYVQGQLTVAMAVAIIFMVGFSVIGLKFALVLGLIAGPLNLIPYFGSALAMIPALIVGATTSPKMLIAVIITFFVEWLIETQLISPLVMGSKLEMHPLTIVIVLLTAGNLFGLVGVILGIPGFAVIKIIVTRLFHWYQQVSGLYPEPSDGKDQL</sequence>
<keyword evidence="3" id="KW-0813">Transport</keyword>
<gene>
    <name evidence="9" type="ORF">FD01_GL001757</name>
</gene>
<feature type="transmembrane region" description="Helical" evidence="8">
    <location>
        <begin position="79"/>
        <end position="98"/>
    </location>
</feature>
<dbReference type="PANTHER" id="PTHR21716">
    <property type="entry name" value="TRANSMEMBRANE PROTEIN"/>
    <property type="match status" value="1"/>
</dbReference>
<evidence type="ECO:0000256" key="3">
    <source>
        <dbReference type="ARBA" id="ARBA00022448"/>
    </source>
</evidence>
<proteinExistence type="inferred from homology"/>
<evidence type="ECO:0000256" key="1">
    <source>
        <dbReference type="ARBA" id="ARBA00004651"/>
    </source>
</evidence>
<keyword evidence="10" id="KW-1185">Reference proteome</keyword>
<evidence type="ECO:0000256" key="4">
    <source>
        <dbReference type="ARBA" id="ARBA00022475"/>
    </source>
</evidence>
<dbReference type="OrthoDB" id="9793390at2"/>
<dbReference type="PANTHER" id="PTHR21716:SF53">
    <property type="entry name" value="PERMEASE PERM-RELATED"/>
    <property type="match status" value="1"/>
</dbReference>
<keyword evidence="5 8" id="KW-0812">Transmembrane</keyword>
<dbReference type="Proteomes" id="UP000051790">
    <property type="component" value="Unassembled WGS sequence"/>
</dbReference>
<evidence type="ECO:0000256" key="8">
    <source>
        <dbReference type="SAM" id="Phobius"/>
    </source>
</evidence>
<feature type="transmembrane region" description="Helical" evidence="8">
    <location>
        <begin position="46"/>
        <end position="67"/>
    </location>
</feature>
<keyword evidence="7 8" id="KW-0472">Membrane</keyword>
<dbReference type="PATRIC" id="fig|1423769.4.peg.1880"/>
<dbReference type="GO" id="GO:0055085">
    <property type="term" value="P:transmembrane transport"/>
    <property type="evidence" value="ECO:0007669"/>
    <property type="project" value="TreeGrafter"/>
</dbReference>
<organism evidence="9 10">
    <name type="scientific">Lacticaseibacillus manihotivorans DSM 13343 = JCM 12514</name>
    <dbReference type="NCBI Taxonomy" id="1423769"/>
    <lineage>
        <taxon>Bacteria</taxon>
        <taxon>Bacillati</taxon>
        <taxon>Bacillota</taxon>
        <taxon>Bacilli</taxon>
        <taxon>Lactobacillales</taxon>
        <taxon>Lactobacillaceae</taxon>
        <taxon>Lacticaseibacillus</taxon>
    </lineage>
</organism>
<evidence type="ECO:0000256" key="6">
    <source>
        <dbReference type="ARBA" id="ARBA00022989"/>
    </source>
</evidence>
<comment type="subcellular location">
    <subcellularLocation>
        <location evidence="1">Cell membrane</location>
        <topology evidence="1">Multi-pass membrane protein</topology>
    </subcellularLocation>
</comment>
<dbReference type="RefSeq" id="WP_056964346.1">
    <property type="nucleotide sequence ID" value="NZ_AZEU01000206.1"/>
</dbReference>
<feature type="transmembrane region" description="Helical" evidence="8">
    <location>
        <begin position="233"/>
        <end position="261"/>
    </location>
</feature>
<dbReference type="AlphaFoldDB" id="A0A0R1QQM6"/>
<accession>A0A0R1QQM6</accession>
<evidence type="ECO:0000256" key="2">
    <source>
        <dbReference type="ARBA" id="ARBA00009773"/>
    </source>
</evidence>
<protein>
    <submittedName>
        <fullName evidence="9">Permease</fullName>
    </submittedName>
</protein>
<feature type="transmembrane region" description="Helical" evidence="8">
    <location>
        <begin position="292"/>
        <end position="314"/>
    </location>
</feature>
<feature type="transmembrane region" description="Helical" evidence="8">
    <location>
        <begin position="267"/>
        <end position="285"/>
    </location>
</feature>
<evidence type="ECO:0000313" key="9">
    <source>
        <dbReference type="EMBL" id="KRL43224.1"/>
    </source>
</evidence>
<keyword evidence="4" id="KW-1003">Cell membrane</keyword>
<dbReference type="InterPro" id="IPR002549">
    <property type="entry name" value="AI-2E-like"/>
</dbReference>
<evidence type="ECO:0000313" key="10">
    <source>
        <dbReference type="Proteomes" id="UP000051790"/>
    </source>
</evidence>
<dbReference type="EMBL" id="AZEU01000206">
    <property type="protein sequence ID" value="KRL43224.1"/>
    <property type="molecule type" value="Genomic_DNA"/>
</dbReference>
<feature type="transmembrane region" description="Helical" evidence="8">
    <location>
        <begin position="326"/>
        <end position="352"/>
    </location>
</feature>
<comment type="caution">
    <text evidence="9">The sequence shown here is derived from an EMBL/GenBank/DDBJ whole genome shotgun (WGS) entry which is preliminary data.</text>
</comment>
<evidence type="ECO:0000256" key="7">
    <source>
        <dbReference type="ARBA" id="ARBA00023136"/>
    </source>
</evidence>
<feature type="transmembrane region" description="Helical" evidence="8">
    <location>
        <begin position="170"/>
        <end position="192"/>
    </location>
</feature>
<reference evidence="9 10" key="1">
    <citation type="journal article" date="2015" name="Genome Announc.">
        <title>Expanding the biotechnology potential of lactobacilli through comparative genomics of 213 strains and associated genera.</title>
        <authorList>
            <person name="Sun Z."/>
            <person name="Harris H.M."/>
            <person name="McCann A."/>
            <person name="Guo C."/>
            <person name="Argimon S."/>
            <person name="Zhang W."/>
            <person name="Yang X."/>
            <person name="Jeffery I.B."/>
            <person name="Cooney J.C."/>
            <person name="Kagawa T.F."/>
            <person name="Liu W."/>
            <person name="Song Y."/>
            <person name="Salvetti E."/>
            <person name="Wrobel A."/>
            <person name="Rasinkangas P."/>
            <person name="Parkhill J."/>
            <person name="Rea M.C."/>
            <person name="O'Sullivan O."/>
            <person name="Ritari J."/>
            <person name="Douillard F.P."/>
            <person name="Paul Ross R."/>
            <person name="Yang R."/>
            <person name="Briner A.E."/>
            <person name="Felis G.E."/>
            <person name="de Vos W.M."/>
            <person name="Barrangou R."/>
            <person name="Klaenhammer T.R."/>
            <person name="Caufield P.W."/>
            <person name="Cui Y."/>
            <person name="Zhang H."/>
            <person name="O'Toole P.W."/>
        </authorList>
    </citation>
    <scope>NUCLEOTIDE SEQUENCE [LARGE SCALE GENOMIC DNA]</scope>
    <source>
        <strain evidence="9 10">DSM 13343</strain>
    </source>
</reference>
<dbReference type="Pfam" id="PF01594">
    <property type="entry name" value="AI-2E_transport"/>
    <property type="match status" value="1"/>
</dbReference>
<feature type="transmembrane region" description="Helical" evidence="8">
    <location>
        <begin position="20"/>
        <end position="40"/>
    </location>
</feature>
<name>A0A0R1QQM6_9LACO</name>
<dbReference type="GO" id="GO:0005886">
    <property type="term" value="C:plasma membrane"/>
    <property type="evidence" value="ECO:0007669"/>
    <property type="project" value="UniProtKB-SubCell"/>
</dbReference>
<evidence type="ECO:0000256" key="5">
    <source>
        <dbReference type="ARBA" id="ARBA00022692"/>
    </source>
</evidence>
<comment type="similarity">
    <text evidence="2">Belongs to the autoinducer-2 exporter (AI-2E) (TC 2.A.86) family.</text>
</comment>